<reference evidence="1" key="2">
    <citation type="submission" date="2022-01" db="EMBL/GenBank/DDBJ databases">
        <authorList>
            <person name="Yamashiro T."/>
            <person name="Shiraishi A."/>
            <person name="Satake H."/>
            <person name="Nakayama K."/>
        </authorList>
    </citation>
    <scope>NUCLEOTIDE SEQUENCE</scope>
</reference>
<evidence type="ECO:0000313" key="1">
    <source>
        <dbReference type="EMBL" id="GJS76595.1"/>
    </source>
</evidence>
<gene>
    <name evidence="1" type="ORF">Tco_0726476</name>
</gene>
<dbReference type="Proteomes" id="UP001151760">
    <property type="component" value="Unassembled WGS sequence"/>
</dbReference>
<dbReference type="EMBL" id="BQNB010010386">
    <property type="protein sequence ID" value="GJS76595.1"/>
    <property type="molecule type" value="Genomic_DNA"/>
</dbReference>
<accession>A0ABQ4YGL3</accession>
<reference evidence="1" key="1">
    <citation type="journal article" date="2022" name="Int. J. Mol. Sci.">
        <title>Draft Genome of Tanacetum Coccineum: Genomic Comparison of Closely Related Tanacetum-Family Plants.</title>
        <authorList>
            <person name="Yamashiro T."/>
            <person name="Shiraishi A."/>
            <person name="Nakayama K."/>
            <person name="Satake H."/>
        </authorList>
    </citation>
    <scope>NUCLEOTIDE SEQUENCE</scope>
</reference>
<comment type="caution">
    <text evidence="1">The sequence shown here is derived from an EMBL/GenBank/DDBJ whole genome shotgun (WGS) entry which is preliminary data.</text>
</comment>
<sequence>MLVRKQNKVYDPFFKAGLGYQNPERLKKAIAAQPKLYNGDSLHSSNLIIDSPDSEETLEDAEESRLKMRNKMVQINYSKLNALYETFVPQQEFSAEQTYFSILSTSNNGSESKEVTSELPILKIPKESRLLKMFDTMGVEINGLQTRIDKTLLEDRERRWMSDSQNSLREFYNTDVIPMSKSLYKILKEIKEELIEEVHEMLNILELMEKQVAEKPPKETILENEIDRFFGSILDK</sequence>
<organism evidence="1 2">
    <name type="scientific">Tanacetum coccineum</name>
    <dbReference type="NCBI Taxonomy" id="301880"/>
    <lineage>
        <taxon>Eukaryota</taxon>
        <taxon>Viridiplantae</taxon>
        <taxon>Streptophyta</taxon>
        <taxon>Embryophyta</taxon>
        <taxon>Tracheophyta</taxon>
        <taxon>Spermatophyta</taxon>
        <taxon>Magnoliopsida</taxon>
        <taxon>eudicotyledons</taxon>
        <taxon>Gunneridae</taxon>
        <taxon>Pentapetalae</taxon>
        <taxon>asterids</taxon>
        <taxon>campanulids</taxon>
        <taxon>Asterales</taxon>
        <taxon>Asteraceae</taxon>
        <taxon>Asteroideae</taxon>
        <taxon>Anthemideae</taxon>
        <taxon>Anthemidinae</taxon>
        <taxon>Tanacetum</taxon>
    </lineage>
</organism>
<protein>
    <submittedName>
        <fullName evidence="1">Uncharacterized protein</fullName>
    </submittedName>
</protein>
<keyword evidence="2" id="KW-1185">Reference proteome</keyword>
<proteinExistence type="predicted"/>
<evidence type="ECO:0000313" key="2">
    <source>
        <dbReference type="Proteomes" id="UP001151760"/>
    </source>
</evidence>
<name>A0ABQ4YGL3_9ASTR</name>